<proteinExistence type="predicted"/>
<keyword evidence="3" id="KW-1185">Reference proteome</keyword>
<evidence type="ECO:0000313" key="2">
    <source>
        <dbReference type="EMBL" id="PWJ59401.1"/>
    </source>
</evidence>
<accession>A0A316APH9</accession>
<dbReference type="SUPFAM" id="SSF52317">
    <property type="entry name" value="Class I glutamine amidotransferase-like"/>
    <property type="match status" value="1"/>
</dbReference>
<feature type="domain" description="Glutamine amidotransferase" evidence="1">
    <location>
        <begin position="88"/>
        <end position="197"/>
    </location>
</feature>
<organism evidence="2 3">
    <name type="scientific">Dyadobacter jejuensis</name>
    <dbReference type="NCBI Taxonomy" id="1082580"/>
    <lineage>
        <taxon>Bacteria</taxon>
        <taxon>Pseudomonadati</taxon>
        <taxon>Bacteroidota</taxon>
        <taxon>Cytophagia</taxon>
        <taxon>Cytophagales</taxon>
        <taxon>Spirosomataceae</taxon>
        <taxon>Dyadobacter</taxon>
    </lineage>
</organism>
<sequence length="235" mass="26770">MRIGLLECDHVREDFRDISGDYSTMFPELFLKVAPDWEFVFYDVVNDQFPHQPNECDAYICTGSSYSVYEEQGWIYRLKIFALAVMAQGRKFVGVCFGHQLLGEVLGGVVEKSEVGWCVGVHAFDLLAPQPWMEQATKQFNLLMMCQDQILQLPPGAHLLAASEQCPHAMFQYKDHGLGIQGHPEFTKPYTQALLADRVARIGAQRVEDGQKSLELNTDELLFALWVKNFMEAKR</sequence>
<dbReference type="InterPro" id="IPR029062">
    <property type="entry name" value="Class_I_gatase-like"/>
</dbReference>
<gene>
    <name evidence="2" type="ORF">CLV98_102234</name>
</gene>
<dbReference type="PANTHER" id="PTHR42695">
    <property type="entry name" value="GLUTAMINE AMIDOTRANSFERASE YLR126C-RELATED"/>
    <property type="match status" value="1"/>
</dbReference>
<dbReference type="PANTHER" id="PTHR42695:SF5">
    <property type="entry name" value="GLUTAMINE AMIDOTRANSFERASE YLR126C-RELATED"/>
    <property type="match status" value="1"/>
</dbReference>
<dbReference type="Proteomes" id="UP000245880">
    <property type="component" value="Unassembled WGS sequence"/>
</dbReference>
<reference evidence="2 3" key="1">
    <citation type="submission" date="2018-03" db="EMBL/GenBank/DDBJ databases">
        <title>Genomic Encyclopedia of Archaeal and Bacterial Type Strains, Phase II (KMG-II): from individual species to whole genera.</title>
        <authorList>
            <person name="Goeker M."/>
        </authorList>
    </citation>
    <scope>NUCLEOTIDE SEQUENCE [LARGE SCALE GENOMIC DNA]</scope>
    <source>
        <strain evidence="2 3">DSM 100346</strain>
    </source>
</reference>
<comment type="caution">
    <text evidence="2">The sequence shown here is derived from an EMBL/GenBank/DDBJ whole genome shotgun (WGS) entry which is preliminary data.</text>
</comment>
<name>A0A316APH9_9BACT</name>
<dbReference type="Gene3D" id="3.40.50.880">
    <property type="match status" value="1"/>
</dbReference>
<dbReference type="GO" id="GO:0005829">
    <property type="term" value="C:cytosol"/>
    <property type="evidence" value="ECO:0007669"/>
    <property type="project" value="TreeGrafter"/>
</dbReference>
<dbReference type="Pfam" id="PF00117">
    <property type="entry name" value="GATase"/>
    <property type="match status" value="1"/>
</dbReference>
<evidence type="ECO:0000259" key="1">
    <source>
        <dbReference type="Pfam" id="PF00117"/>
    </source>
</evidence>
<dbReference type="InterPro" id="IPR017926">
    <property type="entry name" value="GATASE"/>
</dbReference>
<dbReference type="GO" id="GO:0016740">
    <property type="term" value="F:transferase activity"/>
    <property type="evidence" value="ECO:0007669"/>
    <property type="project" value="UniProtKB-KW"/>
</dbReference>
<protein>
    <submittedName>
        <fullName evidence="2">GMP synthase-like glutamine amidotransferase</fullName>
    </submittedName>
</protein>
<evidence type="ECO:0000313" key="3">
    <source>
        <dbReference type="Proteomes" id="UP000245880"/>
    </source>
</evidence>
<dbReference type="InterPro" id="IPR044992">
    <property type="entry name" value="ChyE-like"/>
</dbReference>
<keyword evidence="2" id="KW-0808">Transferase</keyword>
<dbReference type="CDD" id="cd01741">
    <property type="entry name" value="GATase1_1"/>
    <property type="match status" value="1"/>
</dbReference>
<dbReference type="OrthoDB" id="9807137at2"/>
<dbReference type="AlphaFoldDB" id="A0A316APH9"/>
<dbReference type="RefSeq" id="WP_109673288.1">
    <property type="nucleotide sequence ID" value="NZ_QGDT01000002.1"/>
</dbReference>
<keyword evidence="2" id="KW-0315">Glutamine amidotransferase</keyword>
<dbReference type="EMBL" id="QGDT01000002">
    <property type="protein sequence ID" value="PWJ59401.1"/>
    <property type="molecule type" value="Genomic_DNA"/>
</dbReference>